<dbReference type="SUPFAM" id="SSF56219">
    <property type="entry name" value="DNase I-like"/>
    <property type="match status" value="1"/>
</dbReference>
<evidence type="ECO:0000313" key="3">
    <source>
        <dbReference type="Proteomes" id="UP000032702"/>
    </source>
</evidence>
<dbReference type="PATRIC" id="fig|378806.16.peg.2955"/>
<dbReference type="InterPro" id="IPR001322">
    <property type="entry name" value="Lamin_tail_dom"/>
</dbReference>
<dbReference type="SUPFAM" id="SSF74853">
    <property type="entry name" value="Lamin A/C globular tail domain"/>
    <property type="match status" value="1"/>
</dbReference>
<evidence type="ECO:0000259" key="1">
    <source>
        <dbReference type="PROSITE" id="PS51841"/>
    </source>
</evidence>
<proteinExistence type="predicted"/>
<keyword evidence="2" id="KW-0378">Hydrolase</keyword>
<dbReference type="Pfam" id="PF03372">
    <property type="entry name" value="Exo_endo_phos"/>
    <property type="match status" value="1"/>
</dbReference>
<gene>
    <name evidence="2" type="ORF">STIAU_1225</name>
</gene>
<dbReference type="Gene3D" id="3.60.10.10">
    <property type="entry name" value="Endonuclease/exonuclease/phosphatase"/>
    <property type="match status" value="1"/>
</dbReference>
<reference evidence="2 3" key="1">
    <citation type="submission" date="2006-04" db="EMBL/GenBank/DDBJ databases">
        <authorList>
            <person name="Nierman W.C."/>
        </authorList>
    </citation>
    <scope>NUCLEOTIDE SEQUENCE [LARGE SCALE GENOMIC DNA]</scope>
    <source>
        <strain evidence="2 3">DW4/3-1</strain>
    </source>
</reference>
<dbReference type="Pfam" id="PF00932">
    <property type="entry name" value="LTD"/>
    <property type="match status" value="1"/>
</dbReference>
<comment type="caution">
    <text evidence="2">The sequence shown here is derived from an EMBL/GenBank/DDBJ whole genome shotgun (WGS) entry which is preliminary data.</text>
</comment>
<feature type="domain" description="LTD" evidence="1">
    <location>
        <begin position="418"/>
        <end position="543"/>
    </location>
</feature>
<accession>Q08U84</accession>
<dbReference type="PROSITE" id="PS51841">
    <property type="entry name" value="LTD"/>
    <property type="match status" value="1"/>
</dbReference>
<keyword evidence="2" id="KW-0255">Endonuclease</keyword>
<organism evidence="2 3">
    <name type="scientific">Stigmatella aurantiaca (strain DW4/3-1)</name>
    <dbReference type="NCBI Taxonomy" id="378806"/>
    <lineage>
        <taxon>Bacteria</taxon>
        <taxon>Pseudomonadati</taxon>
        <taxon>Myxococcota</taxon>
        <taxon>Myxococcia</taxon>
        <taxon>Myxococcales</taxon>
        <taxon>Cystobacterineae</taxon>
        <taxon>Archangiaceae</taxon>
        <taxon>Stigmatella</taxon>
    </lineage>
</organism>
<dbReference type="InterPro" id="IPR005135">
    <property type="entry name" value="Endo/exonuclease/phosphatase"/>
</dbReference>
<dbReference type="EMBL" id="AAMD01000133">
    <property type="protein sequence ID" value="EAU64037.1"/>
    <property type="molecule type" value="Genomic_DNA"/>
</dbReference>
<keyword evidence="2" id="KW-0540">Nuclease</keyword>
<keyword evidence="2" id="KW-0269">Exonuclease</keyword>
<dbReference type="AlphaFoldDB" id="Q08U84"/>
<dbReference type="GO" id="GO:0004519">
    <property type="term" value="F:endonuclease activity"/>
    <property type="evidence" value="ECO:0007669"/>
    <property type="project" value="UniProtKB-KW"/>
</dbReference>
<dbReference type="InterPro" id="IPR036415">
    <property type="entry name" value="Lamin_tail_dom_sf"/>
</dbReference>
<name>Q08U84_STIAD</name>
<dbReference type="GO" id="GO:0004527">
    <property type="term" value="F:exonuclease activity"/>
    <property type="evidence" value="ECO:0007669"/>
    <property type="project" value="UniProtKB-KW"/>
</dbReference>
<dbReference type="InterPro" id="IPR036691">
    <property type="entry name" value="Endo/exonu/phosph_ase_sf"/>
</dbReference>
<protein>
    <submittedName>
        <fullName evidence="2">Endonuclease/exonuclease/phosphatase family</fullName>
    </submittedName>
</protein>
<dbReference type="Gene3D" id="2.60.40.1260">
    <property type="entry name" value="Lamin Tail domain"/>
    <property type="match status" value="1"/>
</dbReference>
<evidence type="ECO:0000313" key="2">
    <source>
        <dbReference type="EMBL" id="EAU64037.1"/>
    </source>
</evidence>
<dbReference type="Proteomes" id="UP000032702">
    <property type="component" value="Unassembled WGS sequence"/>
</dbReference>
<sequence>MSPPSPLHLALPRVGSDTVRIPENPLRDLLPSRSLVAALLSLSFVACGETEWEGGAQDALASQESELASVRVRLMAANITSGNAQSYDQGHGTRLFQGTDPDVVMIQEFNYGDNSASAIRQFVNTAFGSSFYYYREGGAQIPNGIISRWPIIASGEWDDPSVDNRDFAYARIDVPGPKDLWVVSVHLLTANASTRNTEAASLVSRIKANIPTGDYLAIGGDFNTDSRSESCFSTFSQVVVTSSPYPADRNGNTNTNAARAKPYDHVLVDSDLRAYQTATVIGSSSFANGLVLDSRVYSPLSEISPAQSGDSGATNMQHMAIIKDFLIPGDSSVTGLSVSAPNGGESWAGGSSQAITWTASGVTNVKVEYTLNGSTWTTLTSSVSASTGRYTWTVPSSATASARVRVSDASNASLSDTSDAAFTITSGGGGGTGTVFINEVLVNEAGSDVNGEFVELVNPGSAAVSLSGWTLSDSASVRHTFASGTTLAAGASLVVFGGASGIPSGVAQAVAASTGTLGLSNSSEIVTVKNSAGTVVDTATLSSAVCGTDGVSANRSPDGSSGGSFVLHTSLSGTASSPGKKANGASF</sequence>